<name>L8JQD8_9BACT</name>
<dbReference type="AlphaFoldDB" id="L8JQD8"/>
<sequence>MNENMRLENYHDGILLNLWITFTRLLQPKNSFSRTLNSRLRSRHA</sequence>
<gene>
    <name evidence="1" type="ORF">C900_02975</name>
</gene>
<dbReference type="EMBL" id="AMZN01000044">
    <property type="protein sequence ID" value="ELR71171.1"/>
    <property type="molecule type" value="Genomic_DNA"/>
</dbReference>
<reference evidence="1 2" key="1">
    <citation type="submission" date="2012-12" db="EMBL/GenBank/DDBJ databases">
        <title>Genome assembly of Fulvivirga imtechensis AK7.</title>
        <authorList>
            <person name="Nupur N."/>
            <person name="Khatri I."/>
            <person name="Kumar R."/>
            <person name="Subramanian S."/>
            <person name="Pinnaka A."/>
        </authorList>
    </citation>
    <scope>NUCLEOTIDE SEQUENCE [LARGE SCALE GENOMIC DNA]</scope>
    <source>
        <strain evidence="1 2">AK7</strain>
    </source>
</reference>
<proteinExistence type="predicted"/>
<dbReference type="Proteomes" id="UP000011135">
    <property type="component" value="Unassembled WGS sequence"/>
</dbReference>
<keyword evidence="2" id="KW-1185">Reference proteome</keyword>
<evidence type="ECO:0000313" key="2">
    <source>
        <dbReference type="Proteomes" id="UP000011135"/>
    </source>
</evidence>
<organism evidence="1 2">
    <name type="scientific">Fulvivirga imtechensis AK7</name>
    <dbReference type="NCBI Taxonomy" id="1237149"/>
    <lineage>
        <taxon>Bacteria</taxon>
        <taxon>Pseudomonadati</taxon>
        <taxon>Bacteroidota</taxon>
        <taxon>Cytophagia</taxon>
        <taxon>Cytophagales</taxon>
        <taxon>Fulvivirgaceae</taxon>
        <taxon>Fulvivirga</taxon>
    </lineage>
</organism>
<dbReference type="STRING" id="1237149.C900_02975"/>
<accession>L8JQD8</accession>
<comment type="caution">
    <text evidence="1">The sequence shown here is derived from an EMBL/GenBank/DDBJ whole genome shotgun (WGS) entry which is preliminary data.</text>
</comment>
<protein>
    <submittedName>
        <fullName evidence="1">Uncharacterized protein</fullName>
    </submittedName>
</protein>
<evidence type="ECO:0000313" key="1">
    <source>
        <dbReference type="EMBL" id="ELR71171.1"/>
    </source>
</evidence>